<evidence type="ECO:0000256" key="6">
    <source>
        <dbReference type="ARBA" id="ARBA00038076"/>
    </source>
</evidence>
<feature type="transmembrane region" description="Helical" evidence="7">
    <location>
        <begin position="416"/>
        <end position="435"/>
    </location>
</feature>
<feature type="transmembrane region" description="Helical" evidence="7">
    <location>
        <begin position="245"/>
        <end position="274"/>
    </location>
</feature>
<dbReference type="GO" id="GO:0005886">
    <property type="term" value="C:plasma membrane"/>
    <property type="evidence" value="ECO:0007669"/>
    <property type="project" value="UniProtKB-SubCell"/>
</dbReference>
<organism evidence="10 11">
    <name type="scientific">Actinomadura geliboluensis</name>
    <dbReference type="NCBI Taxonomy" id="882440"/>
    <lineage>
        <taxon>Bacteria</taxon>
        <taxon>Bacillati</taxon>
        <taxon>Actinomycetota</taxon>
        <taxon>Actinomycetes</taxon>
        <taxon>Streptosporangiales</taxon>
        <taxon>Thermomonosporaceae</taxon>
        <taxon>Actinomadura</taxon>
    </lineage>
</organism>
<feature type="transmembrane region" description="Helical" evidence="7">
    <location>
        <begin position="726"/>
        <end position="752"/>
    </location>
</feature>
<evidence type="ECO:0000256" key="5">
    <source>
        <dbReference type="ARBA" id="ARBA00023136"/>
    </source>
</evidence>
<dbReference type="PANTHER" id="PTHR30572">
    <property type="entry name" value="MEMBRANE COMPONENT OF TRANSPORTER-RELATED"/>
    <property type="match status" value="1"/>
</dbReference>
<feature type="domain" description="ABC3 transporter permease C-terminal" evidence="8">
    <location>
        <begin position="640"/>
        <end position="759"/>
    </location>
</feature>
<dbReference type="EMBL" id="VCKZ01000175">
    <property type="protein sequence ID" value="TMR35527.1"/>
    <property type="molecule type" value="Genomic_DNA"/>
</dbReference>
<protein>
    <submittedName>
        <fullName evidence="10">ABC transporter permease</fullName>
    </submittedName>
</protein>
<dbReference type="PANTHER" id="PTHR30572:SF4">
    <property type="entry name" value="ABC TRANSPORTER PERMEASE YTRF"/>
    <property type="match status" value="1"/>
</dbReference>
<dbReference type="AlphaFoldDB" id="A0A5S4GRL0"/>
<evidence type="ECO:0000313" key="10">
    <source>
        <dbReference type="EMBL" id="TMR35527.1"/>
    </source>
</evidence>
<accession>A0A5S4GRL0</accession>
<evidence type="ECO:0000256" key="2">
    <source>
        <dbReference type="ARBA" id="ARBA00022475"/>
    </source>
</evidence>
<gene>
    <name evidence="10" type="ORF">ETD96_22905</name>
</gene>
<keyword evidence="3 7" id="KW-0812">Transmembrane</keyword>
<keyword evidence="5 7" id="KW-0472">Membrane</keyword>
<name>A0A5S4GRL0_9ACTN</name>
<evidence type="ECO:0000259" key="8">
    <source>
        <dbReference type="Pfam" id="PF02687"/>
    </source>
</evidence>
<dbReference type="RefSeq" id="WP_138638530.1">
    <property type="nucleotide sequence ID" value="NZ_VCKZ01000175.1"/>
</dbReference>
<dbReference type="Pfam" id="PF02687">
    <property type="entry name" value="FtsX"/>
    <property type="match status" value="2"/>
</dbReference>
<dbReference type="OrthoDB" id="3207485at2"/>
<proteinExistence type="inferred from homology"/>
<feature type="transmembrane region" description="Helical" evidence="7">
    <location>
        <begin position="681"/>
        <end position="706"/>
    </location>
</feature>
<evidence type="ECO:0000256" key="7">
    <source>
        <dbReference type="SAM" id="Phobius"/>
    </source>
</evidence>
<reference evidence="10 11" key="1">
    <citation type="submission" date="2019-05" db="EMBL/GenBank/DDBJ databases">
        <title>Draft genome sequence of Actinomadura geliboluensis A8036.</title>
        <authorList>
            <person name="Saricaoglu S."/>
            <person name="Isik K."/>
        </authorList>
    </citation>
    <scope>NUCLEOTIDE SEQUENCE [LARGE SCALE GENOMIC DNA]</scope>
    <source>
        <strain evidence="10 11">A8036</strain>
    </source>
</reference>
<keyword evidence="4 7" id="KW-1133">Transmembrane helix</keyword>
<comment type="caution">
    <text evidence="10">The sequence shown here is derived from an EMBL/GenBank/DDBJ whole genome shotgun (WGS) entry which is preliminary data.</text>
</comment>
<evidence type="ECO:0000256" key="4">
    <source>
        <dbReference type="ARBA" id="ARBA00022989"/>
    </source>
</evidence>
<feature type="transmembrane region" description="Helical" evidence="7">
    <location>
        <begin position="295"/>
        <end position="319"/>
    </location>
</feature>
<feature type="transmembrane region" description="Helical" evidence="7">
    <location>
        <begin position="339"/>
        <end position="360"/>
    </location>
</feature>
<evidence type="ECO:0000256" key="3">
    <source>
        <dbReference type="ARBA" id="ARBA00022692"/>
    </source>
</evidence>
<feature type="domain" description="MacB-like periplasmic core" evidence="9">
    <location>
        <begin position="415"/>
        <end position="612"/>
    </location>
</feature>
<dbReference type="InterPro" id="IPR025857">
    <property type="entry name" value="MacB_PCD"/>
</dbReference>
<comment type="similarity">
    <text evidence="6">Belongs to the ABC-4 integral membrane protein family.</text>
</comment>
<dbReference type="GO" id="GO:0022857">
    <property type="term" value="F:transmembrane transporter activity"/>
    <property type="evidence" value="ECO:0007669"/>
    <property type="project" value="TreeGrafter"/>
</dbReference>
<dbReference type="Proteomes" id="UP000305238">
    <property type="component" value="Unassembled WGS sequence"/>
</dbReference>
<evidence type="ECO:0000256" key="1">
    <source>
        <dbReference type="ARBA" id="ARBA00004651"/>
    </source>
</evidence>
<feature type="transmembrane region" description="Helical" evidence="7">
    <location>
        <begin position="637"/>
        <end position="660"/>
    </location>
</feature>
<dbReference type="Pfam" id="PF12704">
    <property type="entry name" value="MacB_PCD"/>
    <property type="match status" value="1"/>
</dbReference>
<keyword evidence="2" id="KW-1003">Cell membrane</keyword>
<sequence>MGRPLSAVWAASRAGVRRRRVQAVSIAVVVALSTATLVFGLGLLSASNSLFADAFAQARGAHATVAFDAGAVSADRVAATARASGVAAAAGPFRTAVLPPGPGTGPRRVGGDGLLVAGRADPGGPVDKLTITSGRWVRAPGEIVLRGGPGGPVRLGGTVASPGLPPLKIVGFASSVTGGADGWVTPAQIGALRPDGLQMLYRFDRAGDASEIRESLATATAGLTMRDHASYLETEKAFEEDFNELIPFITVFGALAMAVAVFIIGNVVSGAVVAGFRRIGVLKAIGFTPAQVVGVYLGMIAPPALLGCAAGLAAGHLLAARVAGDLAAGFELPSAGGAGLLPDVLAGGCVLALVALAALVPALRAGRLPAAQAISAGTVSRGGRGRRAQRWLARTRLPAPVGLGLSLPVARPARSALTLAGLCLGVTAVTMGFGLHQTVSMILTADTEGHTSVNVGVDPHRQGSVNLSQAQVTALLKAQPGTAHVMSFRPQPVRVAGLPSGLVAETYSGDYRPFLGDGLVRGRWFTGRGELVVTEAFLRLHDLDVGDTLTLQADGTKAAVRIVGSFAHSDTTRLMLDAASLPDVREGPEPRPYAVIVTPGTDPAAYAERINTAGASSGLFAEPTEPDLGGRAVFDGLFVLFSLIICTAAALGVLNSVLLNARERSRDLGVLKAVGMAPRQVVLMMVTSMAALGVVAGALGAPLGVLAHHGVVMLTGEMLSSGMAAAWIHVYGWTLLLPPACAGVLVAVLGAWAPAGRAAATRTATVLRSE</sequence>
<keyword evidence="11" id="KW-1185">Reference proteome</keyword>
<comment type="subcellular location">
    <subcellularLocation>
        <location evidence="1">Cell membrane</location>
        <topology evidence="1">Multi-pass membrane protein</topology>
    </subcellularLocation>
</comment>
<dbReference type="InterPro" id="IPR050250">
    <property type="entry name" value="Macrolide_Exporter_MacB"/>
</dbReference>
<feature type="domain" description="ABC3 transporter permease C-terminal" evidence="8">
    <location>
        <begin position="251"/>
        <end position="367"/>
    </location>
</feature>
<feature type="transmembrane region" description="Helical" evidence="7">
    <location>
        <begin position="21"/>
        <end position="44"/>
    </location>
</feature>
<dbReference type="InterPro" id="IPR003838">
    <property type="entry name" value="ABC3_permease_C"/>
</dbReference>
<evidence type="ECO:0000259" key="9">
    <source>
        <dbReference type="Pfam" id="PF12704"/>
    </source>
</evidence>
<evidence type="ECO:0000313" key="11">
    <source>
        <dbReference type="Proteomes" id="UP000305238"/>
    </source>
</evidence>